<protein>
    <submittedName>
        <fullName evidence="2">Uncharacterized protein</fullName>
    </submittedName>
</protein>
<accession>A0A6A4I996</accession>
<dbReference type="Proteomes" id="UP000799118">
    <property type="component" value="Unassembled WGS sequence"/>
</dbReference>
<evidence type="ECO:0000313" key="2">
    <source>
        <dbReference type="EMBL" id="KAE9408662.1"/>
    </source>
</evidence>
<feature type="region of interest" description="Disordered" evidence="1">
    <location>
        <begin position="44"/>
        <end position="203"/>
    </location>
</feature>
<feature type="compositionally biased region" description="Pro residues" evidence="1">
    <location>
        <begin position="172"/>
        <end position="184"/>
    </location>
</feature>
<dbReference type="AlphaFoldDB" id="A0A6A4I996"/>
<dbReference type="OrthoDB" id="3199820at2759"/>
<proteinExistence type="predicted"/>
<name>A0A6A4I996_9AGAR</name>
<reference evidence="2" key="1">
    <citation type="journal article" date="2019" name="Environ. Microbiol.">
        <title>Fungal ecological strategies reflected in gene transcription - a case study of two litter decomposers.</title>
        <authorList>
            <person name="Barbi F."/>
            <person name="Kohler A."/>
            <person name="Barry K."/>
            <person name="Baskaran P."/>
            <person name="Daum C."/>
            <person name="Fauchery L."/>
            <person name="Ihrmark K."/>
            <person name="Kuo A."/>
            <person name="LaButti K."/>
            <person name="Lipzen A."/>
            <person name="Morin E."/>
            <person name="Grigoriev I.V."/>
            <person name="Henrissat B."/>
            <person name="Lindahl B."/>
            <person name="Martin F."/>
        </authorList>
    </citation>
    <scope>NUCLEOTIDE SEQUENCE</scope>
    <source>
        <strain evidence="2">JB14</strain>
    </source>
</reference>
<feature type="compositionally biased region" description="Low complexity" evidence="1">
    <location>
        <begin position="140"/>
        <end position="153"/>
    </location>
</feature>
<sequence>MPPPPPVAPISLLPVIAATDSSIPLLGSHLCSPPSSPSLTRIQRFAPPCTPPRKRIITTSSSPEEEFSLFTPREMNTPRRGPSIFESPSINRSPSLRSIHRREATPPPSSEPVAENDSDDSDDENLLERELNSALEEAGTSSPAIPTDIPTTDDTQRQDEDEEDESSKPFWPGLPPSSPPPPSSPMLYPVSTEPSTDNEDDFELPVVSSDFDIGIDENQAEQNGGLEGLLSSQDNEVMPSEEVQFDDDALAAILEMITSNSNADSSSSHITNNDSQDILKDLGAVFDDQQLVPAQNDLLAFPLISVLIIPAFGVR</sequence>
<organism evidence="2 3">
    <name type="scientific">Gymnopus androsaceus JB14</name>
    <dbReference type="NCBI Taxonomy" id="1447944"/>
    <lineage>
        <taxon>Eukaryota</taxon>
        <taxon>Fungi</taxon>
        <taxon>Dikarya</taxon>
        <taxon>Basidiomycota</taxon>
        <taxon>Agaricomycotina</taxon>
        <taxon>Agaricomycetes</taxon>
        <taxon>Agaricomycetidae</taxon>
        <taxon>Agaricales</taxon>
        <taxon>Marasmiineae</taxon>
        <taxon>Omphalotaceae</taxon>
        <taxon>Gymnopus</taxon>
    </lineage>
</organism>
<gene>
    <name evidence="2" type="ORF">BT96DRAFT_667368</name>
</gene>
<feature type="compositionally biased region" description="Acidic residues" evidence="1">
    <location>
        <begin position="114"/>
        <end position="125"/>
    </location>
</feature>
<evidence type="ECO:0000256" key="1">
    <source>
        <dbReference type="SAM" id="MobiDB-lite"/>
    </source>
</evidence>
<feature type="compositionally biased region" description="Polar residues" evidence="1">
    <location>
        <begin position="86"/>
        <end position="96"/>
    </location>
</feature>
<evidence type="ECO:0000313" key="3">
    <source>
        <dbReference type="Proteomes" id="UP000799118"/>
    </source>
</evidence>
<keyword evidence="3" id="KW-1185">Reference proteome</keyword>
<dbReference type="EMBL" id="ML769390">
    <property type="protein sequence ID" value="KAE9408662.1"/>
    <property type="molecule type" value="Genomic_DNA"/>
</dbReference>